<organism evidence="1 2">
    <name type="scientific">Brassica cretica</name>
    <name type="common">Mustard</name>
    <dbReference type="NCBI Taxonomy" id="69181"/>
    <lineage>
        <taxon>Eukaryota</taxon>
        <taxon>Viridiplantae</taxon>
        <taxon>Streptophyta</taxon>
        <taxon>Embryophyta</taxon>
        <taxon>Tracheophyta</taxon>
        <taxon>Spermatophyta</taxon>
        <taxon>Magnoliopsida</taxon>
        <taxon>eudicotyledons</taxon>
        <taxon>Gunneridae</taxon>
        <taxon>Pentapetalae</taxon>
        <taxon>rosids</taxon>
        <taxon>malvids</taxon>
        <taxon>Brassicales</taxon>
        <taxon>Brassicaceae</taxon>
        <taxon>Brassiceae</taxon>
        <taxon>Brassica</taxon>
    </lineage>
</organism>
<accession>A0ABQ7CR46</accession>
<keyword evidence="2" id="KW-1185">Reference proteome</keyword>
<evidence type="ECO:0000313" key="1">
    <source>
        <dbReference type="EMBL" id="KAF3561849.1"/>
    </source>
</evidence>
<dbReference type="EMBL" id="QGKV02000759">
    <property type="protein sequence ID" value="KAF3561849.1"/>
    <property type="molecule type" value="Genomic_DNA"/>
</dbReference>
<evidence type="ECO:0000313" key="2">
    <source>
        <dbReference type="Proteomes" id="UP000266723"/>
    </source>
</evidence>
<gene>
    <name evidence="1" type="ORF">DY000_02016271</name>
</gene>
<protein>
    <submittedName>
        <fullName evidence="1">Uncharacterized protein</fullName>
    </submittedName>
</protein>
<proteinExistence type="predicted"/>
<name>A0ABQ7CR46_BRACR</name>
<comment type="caution">
    <text evidence="1">The sequence shown here is derived from an EMBL/GenBank/DDBJ whole genome shotgun (WGS) entry which is preliminary data.</text>
</comment>
<reference evidence="1 2" key="1">
    <citation type="journal article" date="2020" name="BMC Genomics">
        <title>Intraspecific diversification of the crop wild relative Brassica cretica Lam. using demographic model selection.</title>
        <authorList>
            <person name="Kioukis A."/>
            <person name="Michalopoulou V.A."/>
            <person name="Briers L."/>
            <person name="Pirintsos S."/>
            <person name="Studholme D.J."/>
            <person name="Pavlidis P."/>
            <person name="Sarris P.F."/>
        </authorList>
    </citation>
    <scope>NUCLEOTIDE SEQUENCE [LARGE SCALE GENOMIC DNA]</scope>
    <source>
        <strain evidence="2">cv. PFS-1207/04</strain>
    </source>
</reference>
<dbReference type="Proteomes" id="UP000266723">
    <property type="component" value="Unassembled WGS sequence"/>
</dbReference>
<sequence length="230" mass="25790">MRGPAVSGPLSWSQVFPFGHVGCIFSKSVDYRDILLRPGGSGIYPPETWRFPDVGELLYCLADDLCTSGVWRNIALHTRTALPVCFYFFRLLSASHWVSHSQRFTMSLNVQAGLCFPLGEPLSAFSGRHSMTRRLFLNLLCHGHVDGRYMARKSGCKVVGTLDLEPGSWDPEPGSWNPEPRGGRAAVFLALGQGSFRGTTPMEFDEYSKAFYPPRYQAYLGFHYHLDSRT</sequence>